<sequence>MNGFAYPRTPILGGIVGSTAYDLATANSDQDRLGVYQFTGSELLGLDQPEQSVVEHELSDVQMHELGKYVRLALKTNPTAYELLWLPTFEVSTPVGDELVSLRSAFLSARYVRDSYLGYANAQFTKLKGNDYEKFSAGGAGRVRKNARHMFRLIEQGYGLYTTGVLTIQVRNRDWFFHQLPEMTIEQITTEFERQATLFNDAASVLPENADRARINEFLIRTRRASVSDDAGNK</sequence>
<gene>
    <name evidence="1" type="ORF">GCM10011399_06080</name>
</gene>
<reference evidence="1 2" key="1">
    <citation type="journal article" date="2014" name="Int. J. Syst. Evol. Microbiol.">
        <title>Complete genome sequence of Corynebacterium casei LMG S-19264T (=DSM 44701T), isolated from a smear-ripened cheese.</title>
        <authorList>
            <consortium name="US DOE Joint Genome Institute (JGI-PGF)"/>
            <person name="Walter F."/>
            <person name="Albersmeier A."/>
            <person name="Kalinowski J."/>
            <person name="Ruckert C."/>
        </authorList>
    </citation>
    <scope>NUCLEOTIDE SEQUENCE [LARGE SCALE GENOMIC DNA]</scope>
    <source>
        <strain evidence="1 2">CGMCC 1.12976</strain>
    </source>
</reference>
<proteinExistence type="predicted"/>
<evidence type="ECO:0000313" key="2">
    <source>
        <dbReference type="Proteomes" id="UP000598775"/>
    </source>
</evidence>
<dbReference type="AlphaFoldDB" id="A0A917EWE6"/>
<accession>A0A917EWE6</accession>
<dbReference type="Pfam" id="PF10127">
    <property type="entry name" value="RlaP"/>
    <property type="match status" value="1"/>
</dbReference>
<protein>
    <submittedName>
        <fullName evidence="1">Nucleotidyltransferase</fullName>
    </submittedName>
</protein>
<dbReference type="InterPro" id="IPR018775">
    <property type="entry name" value="RlaP"/>
</dbReference>
<dbReference type="Proteomes" id="UP000598775">
    <property type="component" value="Unassembled WGS sequence"/>
</dbReference>
<evidence type="ECO:0000313" key="1">
    <source>
        <dbReference type="EMBL" id="GGF14954.1"/>
    </source>
</evidence>
<dbReference type="PANTHER" id="PTHR34817">
    <property type="entry name" value="NUCLEOTIDYLTRANSFERASE"/>
    <property type="match status" value="1"/>
</dbReference>
<dbReference type="PANTHER" id="PTHR34817:SF2">
    <property type="entry name" value="NUCLEOTIDYLTRANSFERASE"/>
    <property type="match status" value="1"/>
</dbReference>
<organism evidence="1 2">
    <name type="scientific">Subtercola lobariae</name>
    <dbReference type="NCBI Taxonomy" id="1588641"/>
    <lineage>
        <taxon>Bacteria</taxon>
        <taxon>Bacillati</taxon>
        <taxon>Actinomycetota</taxon>
        <taxon>Actinomycetes</taxon>
        <taxon>Micrococcales</taxon>
        <taxon>Microbacteriaceae</taxon>
        <taxon>Subtercola</taxon>
    </lineage>
</organism>
<keyword evidence="2" id="KW-1185">Reference proteome</keyword>
<name>A0A917EWE6_9MICO</name>
<dbReference type="EMBL" id="BMGP01000001">
    <property type="protein sequence ID" value="GGF14954.1"/>
    <property type="molecule type" value="Genomic_DNA"/>
</dbReference>
<comment type="caution">
    <text evidence="1">The sequence shown here is derived from an EMBL/GenBank/DDBJ whole genome shotgun (WGS) entry which is preliminary data.</text>
</comment>